<sequence length="84" mass="9405">MVKTFRRITVREPPEGDLGFQENYPGQDITYAVGADGEECNVERDKPKPKPWCRRPRCNATKGNGTGVTGRSSDHGINPRSHHK</sequence>
<gene>
    <name evidence="2" type="ORF">CMUS01_14958</name>
</gene>
<evidence type="ECO:0000313" key="3">
    <source>
        <dbReference type="Proteomes" id="UP000639643"/>
    </source>
</evidence>
<reference evidence="2" key="1">
    <citation type="journal article" date="2020" name="Phytopathology">
        <title>Genome Sequence Resources of Colletotrichum truncatum, C. plurivorum, C. musicola, and C. sojae: Four Species Pathogenic to Soybean (Glycine max).</title>
        <authorList>
            <person name="Rogerio F."/>
            <person name="Boufleur T.R."/>
            <person name="Ciampi-Guillardi M."/>
            <person name="Sukno S.A."/>
            <person name="Thon M.R."/>
            <person name="Massola Junior N.S."/>
            <person name="Baroncelli R."/>
        </authorList>
    </citation>
    <scope>NUCLEOTIDE SEQUENCE</scope>
    <source>
        <strain evidence="2">LFN0074</strain>
    </source>
</reference>
<feature type="region of interest" description="Disordered" evidence="1">
    <location>
        <begin position="40"/>
        <end position="84"/>
    </location>
</feature>
<feature type="region of interest" description="Disordered" evidence="1">
    <location>
        <begin position="1"/>
        <end position="25"/>
    </location>
</feature>
<name>A0A8H6IZX4_9PEZI</name>
<dbReference type="Proteomes" id="UP000639643">
    <property type="component" value="Unassembled WGS sequence"/>
</dbReference>
<comment type="caution">
    <text evidence="2">The sequence shown here is derived from an EMBL/GenBank/DDBJ whole genome shotgun (WGS) entry which is preliminary data.</text>
</comment>
<evidence type="ECO:0000313" key="2">
    <source>
        <dbReference type="EMBL" id="KAF6803982.1"/>
    </source>
</evidence>
<accession>A0A8H6IZX4</accession>
<evidence type="ECO:0000256" key="1">
    <source>
        <dbReference type="SAM" id="MobiDB-lite"/>
    </source>
</evidence>
<dbReference type="AlphaFoldDB" id="A0A8H6IZX4"/>
<proteinExistence type="predicted"/>
<protein>
    <submittedName>
        <fullName evidence="2">Uncharacterized protein</fullName>
    </submittedName>
</protein>
<keyword evidence="3" id="KW-1185">Reference proteome</keyword>
<dbReference type="EMBL" id="WIGM01001161">
    <property type="protein sequence ID" value="KAF6803982.1"/>
    <property type="molecule type" value="Genomic_DNA"/>
</dbReference>
<organism evidence="2 3">
    <name type="scientific">Colletotrichum musicola</name>
    <dbReference type="NCBI Taxonomy" id="2175873"/>
    <lineage>
        <taxon>Eukaryota</taxon>
        <taxon>Fungi</taxon>
        <taxon>Dikarya</taxon>
        <taxon>Ascomycota</taxon>
        <taxon>Pezizomycotina</taxon>
        <taxon>Sordariomycetes</taxon>
        <taxon>Hypocreomycetidae</taxon>
        <taxon>Glomerellales</taxon>
        <taxon>Glomerellaceae</taxon>
        <taxon>Colletotrichum</taxon>
        <taxon>Colletotrichum orchidearum species complex</taxon>
    </lineage>
</organism>